<evidence type="ECO:0000313" key="1">
    <source>
        <dbReference type="EMBL" id="EAZ82408.2"/>
    </source>
</evidence>
<gene>
    <name evidence="1" type="ORF">ALPR1_09345</name>
</gene>
<sequence>MSVITVLNIPNYYCSYYLKGMSDNFTLKFHADQGFEKWNGKPFLIFEFQNKLVAIDNDDPIGVHQDLYDQVDFYFATNKLLDKIDYQQENVLPLFPHYPINNWTGYAKLFGFNWFSQVGGKACLKDIYAQRRRPAYQNYEPSYDFSPYVFFAGSIWKKEQWANEVRASFISACIKNPNLTFEGGLLPRTDGDNLGFDEVLSKKRYSSVEFSNNSAKSLVAFNNPAVLGAISWRVAELFNRGSFILNLPWMIDLPIAPKHGEEIHILQDINEVSEFLDFILSNPEYHKKVCLGGKSYFEKHCTPQSQVHFILEKVTSQP</sequence>
<dbReference type="EMBL" id="CM001023">
    <property type="protein sequence ID" value="EAZ82408.2"/>
    <property type="molecule type" value="Genomic_DNA"/>
</dbReference>
<dbReference type="HOGENOM" id="CLU_873296_0_0_10"/>
<name>A3HRE0_9BACT</name>
<protein>
    <recommendedName>
        <fullName evidence="3">Glycosyltransferase family 1 protein</fullName>
    </recommendedName>
</protein>
<evidence type="ECO:0000313" key="2">
    <source>
        <dbReference type="Proteomes" id="UP000003919"/>
    </source>
</evidence>
<dbReference type="EMBL" id="AAXU02000001">
    <property type="protein sequence ID" value="EAZ82408.2"/>
    <property type="molecule type" value="Genomic_DNA"/>
</dbReference>
<dbReference type="eggNOG" id="ENOG5033TNB">
    <property type="taxonomic scope" value="Bacteria"/>
</dbReference>
<proteinExistence type="predicted"/>
<organism evidence="1 2">
    <name type="scientific">Algoriphagus machipongonensis</name>
    <dbReference type="NCBI Taxonomy" id="388413"/>
    <lineage>
        <taxon>Bacteria</taxon>
        <taxon>Pseudomonadati</taxon>
        <taxon>Bacteroidota</taxon>
        <taxon>Cytophagia</taxon>
        <taxon>Cytophagales</taxon>
        <taxon>Cyclobacteriaceae</taxon>
        <taxon>Algoriphagus</taxon>
    </lineage>
</organism>
<dbReference type="AlphaFoldDB" id="A3HRE0"/>
<dbReference type="Proteomes" id="UP000003919">
    <property type="component" value="Chromosome"/>
</dbReference>
<dbReference type="STRING" id="388413.ALPR1_09345"/>
<keyword evidence="2" id="KW-1185">Reference proteome</keyword>
<evidence type="ECO:0008006" key="3">
    <source>
        <dbReference type="Google" id="ProtNLM"/>
    </source>
</evidence>
<accession>A3HRE0</accession>
<comment type="caution">
    <text evidence="1">The sequence shown here is derived from an EMBL/GenBank/DDBJ whole genome shotgun (WGS) entry which is preliminary data.</text>
</comment>
<reference evidence="1 2" key="1">
    <citation type="journal article" date="2011" name="J. Bacteriol.">
        <title>Complete genome sequence of Algoriphagus sp. PR1, bacterial prey of a colony-forming choanoflagellate.</title>
        <authorList>
            <person name="Alegado R.A."/>
            <person name="Ferriera S."/>
            <person name="Nusbaum C."/>
            <person name="Young S.K."/>
            <person name="Zeng Q."/>
            <person name="Imamovic A."/>
            <person name="Fairclough S.R."/>
            <person name="King N."/>
        </authorList>
    </citation>
    <scope>NUCLEOTIDE SEQUENCE [LARGE SCALE GENOMIC DNA]</scope>
    <source>
        <strain evidence="1 2">PR1</strain>
    </source>
</reference>